<organism evidence="2 3">
    <name type="scientific">Candidatus Desulfovibrio intestinavium</name>
    <dbReference type="NCBI Taxonomy" id="2838534"/>
    <lineage>
        <taxon>Bacteria</taxon>
        <taxon>Pseudomonadati</taxon>
        <taxon>Thermodesulfobacteriota</taxon>
        <taxon>Desulfovibrionia</taxon>
        <taxon>Desulfovibrionales</taxon>
        <taxon>Desulfovibrionaceae</taxon>
        <taxon>Desulfovibrio</taxon>
    </lineage>
</organism>
<keyword evidence="1" id="KW-0175">Coiled coil</keyword>
<evidence type="ECO:0000313" key="3">
    <source>
        <dbReference type="Proteomes" id="UP000823821"/>
    </source>
</evidence>
<reference evidence="2" key="1">
    <citation type="journal article" date="2021" name="PeerJ">
        <title>Extensive microbial diversity within the chicken gut microbiome revealed by metagenomics and culture.</title>
        <authorList>
            <person name="Gilroy R."/>
            <person name="Ravi A."/>
            <person name="Getino M."/>
            <person name="Pursley I."/>
            <person name="Horton D.L."/>
            <person name="Alikhan N.F."/>
            <person name="Baker D."/>
            <person name="Gharbi K."/>
            <person name="Hall N."/>
            <person name="Watson M."/>
            <person name="Adriaenssens E.M."/>
            <person name="Foster-Nyarko E."/>
            <person name="Jarju S."/>
            <person name="Secka A."/>
            <person name="Antonio M."/>
            <person name="Oren A."/>
            <person name="Chaudhuri R.R."/>
            <person name="La Ragione R."/>
            <person name="Hildebrand F."/>
            <person name="Pallen M.J."/>
        </authorList>
    </citation>
    <scope>NUCLEOTIDE SEQUENCE</scope>
    <source>
        <strain evidence="2">5032</strain>
    </source>
</reference>
<protein>
    <submittedName>
        <fullName evidence="2">Uncharacterized protein</fullName>
    </submittedName>
</protein>
<reference evidence="2" key="2">
    <citation type="submission" date="2021-04" db="EMBL/GenBank/DDBJ databases">
        <authorList>
            <person name="Gilroy R."/>
        </authorList>
    </citation>
    <scope>NUCLEOTIDE SEQUENCE</scope>
    <source>
        <strain evidence="2">5032</strain>
    </source>
</reference>
<dbReference type="EMBL" id="DWZD01000053">
    <property type="protein sequence ID" value="HJA79974.1"/>
    <property type="molecule type" value="Genomic_DNA"/>
</dbReference>
<sequence>MLKENLLSILAALGEVQGNTKNEEQAALVRGCRDNLRAAAEQAEALENNLAVVSVDLTTEEAELAVPALELRLTARDIKVSGVFPARAIREVM</sequence>
<evidence type="ECO:0000313" key="2">
    <source>
        <dbReference type="EMBL" id="HJA79974.1"/>
    </source>
</evidence>
<dbReference type="Proteomes" id="UP000823821">
    <property type="component" value="Unassembled WGS sequence"/>
</dbReference>
<accession>A0A9D2HQA2</accession>
<comment type="caution">
    <text evidence="2">The sequence shown here is derived from an EMBL/GenBank/DDBJ whole genome shotgun (WGS) entry which is preliminary data.</text>
</comment>
<feature type="coiled-coil region" evidence="1">
    <location>
        <begin position="29"/>
        <end position="63"/>
    </location>
</feature>
<dbReference type="AlphaFoldDB" id="A0A9D2HQA2"/>
<gene>
    <name evidence="2" type="ORF">H9784_10500</name>
</gene>
<proteinExistence type="predicted"/>
<name>A0A9D2HQA2_9BACT</name>
<evidence type="ECO:0000256" key="1">
    <source>
        <dbReference type="SAM" id="Coils"/>
    </source>
</evidence>